<feature type="non-terminal residue" evidence="1">
    <location>
        <position position="1"/>
    </location>
</feature>
<dbReference type="Proteomes" id="UP000789702">
    <property type="component" value="Unassembled WGS sequence"/>
</dbReference>
<protein>
    <submittedName>
        <fullName evidence="1">9726_t:CDS:1</fullName>
    </submittedName>
</protein>
<feature type="non-terminal residue" evidence="1">
    <location>
        <position position="39"/>
    </location>
</feature>
<comment type="caution">
    <text evidence="1">The sequence shown here is derived from an EMBL/GenBank/DDBJ whole genome shotgun (WGS) entry which is preliminary data.</text>
</comment>
<gene>
    <name evidence="1" type="ORF">DHETER_LOCUS16157</name>
</gene>
<proteinExistence type="predicted"/>
<keyword evidence="2" id="KW-1185">Reference proteome</keyword>
<organism evidence="1 2">
    <name type="scientific">Dentiscutata heterogama</name>
    <dbReference type="NCBI Taxonomy" id="1316150"/>
    <lineage>
        <taxon>Eukaryota</taxon>
        <taxon>Fungi</taxon>
        <taxon>Fungi incertae sedis</taxon>
        <taxon>Mucoromycota</taxon>
        <taxon>Glomeromycotina</taxon>
        <taxon>Glomeromycetes</taxon>
        <taxon>Diversisporales</taxon>
        <taxon>Gigasporaceae</taxon>
        <taxon>Dentiscutata</taxon>
    </lineage>
</organism>
<accession>A0ACA9R457</accession>
<name>A0ACA9R457_9GLOM</name>
<dbReference type="EMBL" id="CAJVPU010060182">
    <property type="protein sequence ID" value="CAG8776571.1"/>
    <property type="molecule type" value="Genomic_DNA"/>
</dbReference>
<evidence type="ECO:0000313" key="1">
    <source>
        <dbReference type="EMBL" id="CAG8776571.1"/>
    </source>
</evidence>
<reference evidence="1" key="1">
    <citation type="submission" date="2021-06" db="EMBL/GenBank/DDBJ databases">
        <authorList>
            <person name="Kallberg Y."/>
            <person name="Tangrot J."/>
            <person name="Rosling A."/>
        </authorList>
    </citation>
    <scope>NUCLEOTIDE SEQUENCE</scope>
    <source>
        <strain evidence="1">IL203A</strain>
    </source>
</reference>
<sequence length="39" mass="4752">YFSEDYSFYASLRPETFQDQEFRMTSDISNNNFDEVTEQ</sequence>
<evidence type="ECO:0000313" key="2">
    <source>
        <dbReference type="Proteomes" id="UP000789702"/>
    </source>
</evidence>